<keyword evidence="5" id="KW-0378">Hydrolase</keyword>
<evidence type="ECO:0000256" key="7">
    <source>
        <dbReference type="SAM" id="SignalP"/>
    </source>
</evidence>
<proteinExistence type="inferred from homology"/>
<keyword evidence="4" id="KW-0479">Metal-binding</keyword>
<dbReference type="PANTHER" id="PTHR10587">
    <property type="entry name" value="GLYCOSYL TRANSFERASE-RELATED"/>
    <property type="match status" value="1"/>
</dbReference>
<dbReference type="InterPro" id="IPR011330">
    <property type="entry name" value="Glyco_hydro/deAcase_b/a-brl"/>
</dbReference>
<keyword evidence="10" id="KW-1185">Reference proteome</keyword>
<dbReference type="SUPFAM" id="SSF88713">
    <property type="entry name" value="Glycoside hydrolase/deacetylase"/>
    <property type="match status" value="1"/>
</dbReference>
<evidence type="ECO:0000256" key="6">
    <source>
        <dbReference type="ARBA" id="ARBA00032976"/>
    </source>
</evidence>
<protein>
    <recommendedName>
        <fullName evidence="3">Chitooligosaccharide deacetylase</fullName>
    </recommendedName>
    <alternativeName>
        <fullName evidence="6">Nodulation protein B</fullName>
    </alternativeName>
</protein>
<gene>
    <name evidence="9" type="ORF">RPMA_12080</name>
</gene>
<feature type="domain" description="NodB homology" evidence="8">
    <location>
        <begin position="54"/>
        <end position="237"/>
    </location>
</feature>
<feature type="chain" id="PRO_5045737641" description="Chitooligosaccharide deacetylase" evidence="7">
    <location>
        <begin position="16"/>
        <end position="410"/>
    </location>
</feature>
<evidence type="ECO:0000313" key="10">
    <source>
        <dbReference type="Proteomes" id="UP000682843"/>
    </source>
</evidence>
<reference evidence="9 10" key="1">
    <citation type="submission" date="2019-02" db="EMBL/GenBank/DDBJ databases">
        <title>Emended description of the genus Rhodopseudomonas and description of Rhodopseudomonas albus sp. nov., a non-phototrophic, heavy-metal-tolerant bacterium isolated from garden soil.</title>
        <authorList>
            <person name="Bao Z."/>
            <person name="Cao W.W."/>
            <person name="Sato Y."/>
            <person name="Nishizawa T."/>
            <person name="Zhao J."/>
            <person name="Guo Y."/>
            <person name="Ohta H."/>
        </authorList>
    </citation>
    <scope>NUCLEOTIDE SEQUENCE [LARGE SCALE GENOMIC DNA]</scope>
    <source>
        <strain evidence="9 10">SK50-23</strain>
    </source>
</reference>
<evidence type="ECO:0000256" key="4">
    <source>
        <dbReference type="ARBA" id="ARBA00022723"/>
    </source>
</evidence>
<accession>A0ABX8AJ10</accession>
<evidence type="ECO:0000256" key="5">
    <source>
        <dbReference type="ARBA" id="ARBA00022801"/>
    </source>
</evidence>
<evidence type="ECO:0000256" key="2">
    <source>
        <dbReference type="ARBA" id="ARBA00010973"/>
    </source>
</evidence>
<evidence type="ECO:0000313" key="9">
    <source>
        <dbReference type="EMBL" id="QUS42378.1"/>
    </source>
</evidence>
<sequence length="410" mass="44461">MLAGLALLTTAPAYADSCNNPDALGTSRTIVVDPREHPRIGTMQYAQTLPLRDKEVVLTFDDGPIPKYSNQILDILAAECVKATFFIVGRMAKEFPDGVRKLIRLGHTVGTHSENHPLSMNRMPIEQAQKEIEDGIANTTAALGDPALLSPFFRIPGLLRASAVEDYLASRGIQTWSADFPADDWRHVSSQTVHDLAISRIKAKGKGILLLHDIQPRTVAALPGILRDLKAGGYRIVHVEAATADKPKTPTQPQDWQMHPVSETVAITRWHKVPGFSFAHLDMLPAPEITASDQLLSLTENFDRARRPRGAAPMTAQAPWPPRANMPAPTTVDALPVPAPSLFEMAERHMQPIKVLVRLPHHAAHEPGVQSAKNDGIARLISIDASAPRRTIPGAIPPGLTPTAAAAAPR</sequence>
<dbReference type="InterPro" id="IPR050248">
    <property type="entry name" value="Polysacc_deacetylase_ArnD"/>
</dbReference>
<evidence type="ECO:0000256" key="1">
    <source>
        <dbReference type="ARBA" id="ARBA00003236"/>
    </source>
</evidence>
<dbReference type="InterPro" id="IPR002509">
    <property type="entry name" value="NODB_dom"/>
</dbReference>
<name>A0ABX8AJ10_9BRAD</name>
<dbReference type="Pfam" id="PF01522">
    <property type="entry name" value="Polysacc_deac_1"/>
    <property type="match status" value="1"/>
</dbReference>
<organism evidence="9 10">
    <name type="scientific">Tardiphaga alba</name>
    <dbReference type="NCBI Taxonomy" id="340268"/>
    <lineage>
        <taxon>Bacteria</taxon>
        <taxon>Pseudomonadati</taxon>
        <taxon>Pseudomonadota</taxon>
        <taxon>Alphaproteobacteria</taxon>
        <taxon>Hyphomicrobiales</taxon>
        <taxon>Nitrobacteraceae</taxon>
        <taxon>Tardiphaga</taxon>
    </lineage>
</organism>
<dbReference type="PANTHER" id="PTHR10587:SF133">
    <property type="entry name" value="CHITIN DEACETYLASE 1-RELATED"/>
    <property type="match status" value="1"/>
</dbReference>
<dbReference type="Proteomes" id="UP000682843">
    <property type="component" value="Chromosome"/>
</dbReference>
<keyword evidence="7" id="KW-0732">Signal</keyword>
<feature type="signal peptide" evidence="7">
    <location>
        <begin position="1"/>
        <end position="15"/>
    </location>
</feature>
<dbReference type="PROSITE" id="PS51677">
    <property type="entry name" value="NODB"/>
    <property type="match status" value="1"/>
</dbReference>
<evidence type="ECO:0000256" key="3">
    <source>
        <dbReference type="ARBA" id="ARBA00020071"/>
    </source>
</evidence>
<dbReference type="CDD" id="cd10917">
    <property type="entry name" value="CE4_NodB_like_6s_7s"/>
    <property type="match status" value="1"/>
</dbReference>
<comment type="function">
    <text evidence="1">Is involved in generating a small heat-stable compound (Nod), an acylated oligomer of N-acetylglucosamine, that stimulates mitosis in various plant protoplasts.</text>
</comment>
<dbReference type="EMBL" id="CP036498">
    <property type="protein sequence ID" value="QUS42378.1"/>
    <property type="molecule type" value="Genomic_DNA"/>
</dbReference>
<comment type="similarity">
    <text evidence="2">Belongs to the polysaccharide deacetylase family.</text>
</comment>
<evidence type="ECO:0000259" key="8">
    <source>
        <dbReference type="PROSITE" id="PS51677"/>
    </source>
</evidence>
<dbReference type="Gene3D" id="3.20.20.370">
    <property type="entry name" value="Glycoside hydrolase/deacetylase"/>
    <property type="match status" value="1"/>
</dbReference>